<proteinExistence type="predicted"/>
<reference evidence="2" key="1">
    <citation type="journal article" date="2022" name="Mol. Ecol. Resour.">
        <title>The genomes of chicory, endive, great burdock and yacon provide insights into Asteraceae palaeo-polyploidization history and plant inulin production.</title>
        <authorList>
            <person name="Fan W."/>
            <person name="Wang S."/>
            <person name="Wang H."/>
            <person name="Wang A."/>
            <person name="Jiang F."/>
            <person name="Liu H."/>
            <person name="Zhao H."/>
            <person name="Xu D."/>
            <person name="Zhang Y."/>
        </authorList>
    </citation>
    <scope>NUCLEOTIDE SEQUENCE [LARGE SCALE GENOMIC DNA]</scope>
    <source>
        <strain evidence="2">cv. Yunnan</strain>
    </source>
</reference>
<dbReference type="Proteomes" id="UP001056120">
    <property type="component" value="Linkage Group LG24"/>
</dbReference>
<protein>
    <submittedName>
        <fullName evidence="1">Uncharacterized protein</fullName>
    </submittedName>
</protein>
<reference evidence="1 2" key="2">
    <citation type="journal article" date="2022" name="Mol. Ecol. Resour.">
        <title>The genomes of chicory, endive, great burdock and yacon provide insights into Asteraceae paleo-polyploidization history and plant inulin production.</title>
        <authorList>
            <person name="Fan W."/>
            <person name="Wang S."/>
            <person name="Wang H."/>
            <person name="Wang A."/>
            <person name="Jiang F."/>
            <person name="Liu H."/>
            <person name="Zhao H."/>
            <person name="Xu D."/>
            <person name="Zhang Y."/>
        </authorList>
    </citation>
    <scope>NUCLEOTIDE SEQUENCE [LARGE SCALE GENOMIC DNA]</scope>
    <source>
        <strain evidence="2">cv. Yunnan</strain>
        <tissue evidence="1">Leaves</tissue>
    </source>
</reference>
<evidence type="ECO:0000313" key="2">
    <source>
        <dbReference type="Proteomes" id="UP001056120"/>
    </source>
</evidence>
<gene>
    <name evidence="1" type="ORF">L1987_71660</name>
</gene>
<accession>A0ACB9ASP1</accession>
<comment type="caution">
    <text evidence="1">The sequence shown here is derived from an EMBL/GenBank/DDBJ whole genome shotgun (WGS) entry which is preliminary data.</text>
</comment>
<dbReference type="EMBL" id="CM042041">
    <property type="protein sequence ID" value="KAI3713089.1"/>
    <property type="molecule type" value="Genomic_DNA"/>
</dbReference>
<evidence type="ECO:0000313" key="1">
    <source>
        <dbReference type="EMBL" id="KAI3713089.1"/>
    </source>
</evidence>
<organism evidence="1 2">
    <name type="scientific">Smallanthus sonchifolius</name>
    <dbReference type="NCBI Taxonomy" id="185202"/>
    <lineage>
        <taxon>Eukaryota</taxon>
        <taxon>Viridiplantae</taxon>
        <taxon>Streptophyta</taxon>
        <taxon>Embryophyta</taxon>
        <taxon>Tracheophyta</taxon>
        <taxon>Spermatophyta</taxon>
        <taxon>Magnoliopsida</taxon>
        <taxon>eudicotyledons</taxon>
        <taxon>Gunneridae</taxon>
        <taxon>Pentapetalae</taxon>
        <taxon>asterids</taxon>
        <taxon>campanulids</taxon>
        <taxon>Asterales</taxon>
        <taxon>Asteraceae</taxon>
        <taxon>Asteroideae</taxon>
        <taxon>Heliantheae alliance</taxon>
        <taxon>Millerieae</taxon>
        <taxon>Smallanthus</taxon>
    </lineage>
</organism>
<name>A0ACB9ASP1_9ASTR</name>
<sequence length="625" mass="70493">MPTKSSVYKWRTHFSVCIYVCGSVKVSILDTDEMSFAECSTSSSMAEIGSMACVHKRSKSFPDKNVLKDDLMEPSQGFKLDKGHVKNCKITKKNHLPNSEIRISLKDEILQLQKRLQDQVSVRGAFEQSLGCRNSNHITNQASVPKPAIELIREIAVLEYEVSHLEQYLLSLYRKTFDQQISCPSPLRNDQTLKPTLITPRGKILETSRADVSLQANPNRCFEQDEALDSGLQHCHSSVTRTSPKILGKALRACHSQPPSMTEFAHTSSHVASLAEHLGTKITDHVPMTPNKVSEDMVKCMSVIYCKLADPTLPNHGLSSPTSSFSSMNTFSPKNLPDTMWGPGFRRDSSSFDVQLDNPFHIQGLKEFSGPYNTMVEIRCLYKDNQRLGEVEHMLQHFRSLVSQLEDVNPKKLKHEEKLAFWINVHNALVMHAVLAYGIPQNNMKRVFLRLKAAYNVGGHIVSADVIQTRILGCRMSRPSQWLRLLLLSSRTKLRSGDERQAYAIGHQEPLLHFALCSGCHSDPAVRVYTPKRVFQELETAKEEFILATLGVGKDQRILLPKTVETFAKDSGLCTAGVIEMIQLYLPDASKESINKHPISKPRKKLEWVPHDFSFRYLVSKDLVK</sequence>
<keyword evidence="2" id="KW-1185">Reference proteome</keyword>